<feature type="domain" description="AAA+ ATPase" evidence="5">
    <location>
        <begin position="227"/>
        <end position="358"/>
    </location>
</feature>
<accession>A0A0N1NZR9</accession>
<dbReference type="GO" id="GO:0005524">
    <property type="term" value="F:ATP binding"/>
    <property type="evidence" value="ECO:0007669"/>
    <property type="project" value="UniProtKB-KW"/>
</dbReference>
<dbReference type="InterPro" id="IPR003593">
    <property type="entry name" value="AAA+_ATPase"/>
</dbReference>
<dbReference type="STRING" id="1664694.A0A0N1NZR9"/>
<dbReference type="PANTHER" id="PTHR23077">
    <property type="entry name" value="AAA-FAMILY ATPASE"/>
    <property type="match status" value="1"/>
</dbReference>
<dbReference type="Gene3D" id="3.40.50.300">
    <property type="entry name" value="P-loop containing nucleotide triphosphate hydrolases"/>
    <property type="match status" value="2"/>
</dbReference>
<dbReference type="GO" id="GO:0016887">
    <property type="term" value="F:ATP hydrolysis activity"/>
    <property type="evidence" value="ECO:0007669"/>
    <property type="project" value="InterPro"/>
</dbReference>
<dbReference type="OrthoDB" id="27435at2759"/>
<proteinExistence type="predicted"/>
<comment type="caution">
    <text evidence="6">The sequence shown here is derived from an EMBL/GenBank/DDBJ whole genome shotgun (WGS) entry which is preliminary data.</text>
</comment>
<keyword evidence="7" id="KW-1185">Reference proteome</keyword>
<dbReference type="EMBL" id="LFJN01000007">
    <property type="protein sequence ID" value="KPI42380.1"/>
    <property type="molecule type" value="Genomic_DNA"/>
</dbReference>
<dbReference type="GO" id="GO:0005737">
    <property type="term" value="C:cytoplasm"/>
    <property type="evidence" value="ECO:0007669"/>
    <property type="project" value="TreeGrafter"/>
</dbReference>
<dbReference type="PROSITE" id="PS00674">
    <property type="entry name" value="AAA"/>
    <property type="match status" value="1"/>
</dbReference>
<protein>
    <submittedName>
        <fullName evidence="6">ATPase family protein</fullName>
    </submittedName>
</protein>
<evidence type="ECO:0000313" key="6">
    <source>
        <dbReference type="EMBL" id="KPI42380.1"/>
    </source>
</evidence>
<dbReference type="InterPro" id="IPR050168">
    <property type="entry name" value="AAA_ATPase_domain"/>
</dbReference>
<sequence>MAIFTVRPSVPEKDPLRGVLRAKLTAASLLGLKLKPGDLCTIRHEGSTGVPQGDEKFAIAWEYSGTGMKDNIVQTSKALQEMHGLKLGDRVIVEKAQQELQDAGSVQLRPLSGGTMDLPQQFWEHVAAMKLGISSDCLAVGLSIALEVAPQVQDFEVVEISAVGGTPAPLARITKETVFSIADGIVAAAAAQAVDFRPTNIGGAKSQLEEIRLIVDHLLRPRSGRAPAQGLLLYGAKGVGKSLIIDELAASGWKAVIRWQPGAKLPTTFASSTLIIIDPQDVPSSRGESASRVLLKEILQLFHSIKGKPVMVVSETRHPNDVHPDLRKRALFATELEIPIPSAIQRREILQLMAQDEPSLDSDILDSMAERTHGYVGDDLDALICTVIELASDRTEADTRAHPKAALAPSPQNAPSINGNHVQPSYSTAPASPNTSRPSSPKPPSVKVTLSDLAAALAKIRPSALQEIFLETPTTRFTDIGGQTTQKSLLINAVTRPLSLAATMAKVGLPPKKGVLLYGPPGCSKTLLVRALAREAGLNFLAVKGAELISMYVGESERSMRELFRKARAASPSIIFFDEIDSIAGARSGPEASSSGSKDLNVLTTLLTEMDGFSTMSGVFVVAATNRPHALDSALLRPGRFDNVVYIPPPDLDARKQIFRSHFTKYNYVPTARGTEEDVWYFADKTDGFSGADVVAIWHRAAELAIDAGRDKVTFTDVEEGVSSTPRSISREALRGFEEWADSRMTGGGGG</sequence>
<dbReference type="InterPro" id="IPR003960">
    <property type="entry name" value="ATPase_AAA_CS"/>
</dbReference>
<gene>
    <name evidence="6" type="ORF">AB675_9579</name>
</gene>
<feature type="compositionally biased region" description="Polar residues" evidence="4">
    <location>
        <begin position="410"/>
        <end position="431"/>
    </location>
</feature>
<dbReference type="SUPFAM" id="SSF52540">
    <property type="entry name" value="P-loop containing nucleoside triphosphate hydrolases"/>
    <property type="match status" value="2"/>
</dbReference>
<reference evidence="6 7" key="1">
    <citation type="submission" date="2015-06" db="EMBL/GenBank/DDBJ databases">
        <title>Draft genome of the ant-associated black yeast Phialophora attae CBS 131958.</title>
        <authorList>
            <person name="Moreno L.F."/>
            <person name="Stielow B.J."/>
            <person name="de Hoog S."/>
            <person name="Vicente V.A."/>
            <person name="Weiss V.A."/>
            <person name="de Vries M."/>
            <person name="Cruz L.M."/>
            <person name="Souza E.M."/>
        </authorList>
    </citation>
    <scope>NUCLEOTIDE SEQUENCE [LARGE SCALE GENOMIC DNA]</scope>
    <source>
        <strain evidence="6 7">CBS 131958</strain>
    </source>
</reference>
<dbReference type="AlphaFoldDB" id="A0A0N1NZR9"/>
<evidence type="ECO:0000256" key="3">
    <source>
        <dbReference type="ARBA" id="ARBA00023054"/>
    </source>
</evidence>
<dbReference type="PANTHER" id="PTHR23077:SF27">
    <property type="entry name" value="ATPASE FAMILY GENE 2 PROTEIN HOMOLOG A"/>
    <property type="match status" value="1"/>
</dbReference>
<dbReference type="Pfam" id="PF17862">
    <property type="entry name" value="AAA_lid_3"/>
    <property type="match status" value="1"/>
</dbReference>
<keyword evidence="2" id="KW-0067">ATP-binding</keyword>
<keyword evidence="1" id="KW-0547">Nucleotide-binding</keyword>
<dbReference type="RefSeq" id="XP_018002343.1">
    <property type="nucleotide sequence ID" value="XM_018150125.1"/>
</dbReference>
<evidence type="ECO:0000256" key="2">
    <source>
        <dbReference type="ARBA" id="ARBA00022840"/>
    </source>
</evidence>
<dbReference type="Proteomes" id="UP000038010">
    <property type="component" value="Unassembled WGS sequence"/>
</dbReference>
<dbReference type="InterPro" id="IPR041569">
    <property type="entry name" value="AAA_lid_3"/>
</dbReference>
<dbReference type="InterPro" id="IPR003959">
    <property type="entry name" value="ATPase_AAA_core"/>
</dbReference>
<dbReference type="VEuPathDB" id="FungiDB:AB675_9579"/>
<evidence type="ECO:0000313" key="7">
    <source>
        <dbReference type="Proteomes" id="UP000038010"/>
    </source>
</evidence>
<evidence type="ECO:0000256" key="1">
    <source>
        <dbReference type="ARBA" id="ARBA00022741"/>
    </source>
</evidence>
<evidence type="ECO:0000256" key="4">
    <source>
        <dbReference type="SAM" id="MobiDB-lite"/>
    </source>
</evidence>
<feature type="domain" description="AAA+ ATPase" evidence="5">
    <location>
        <begin position="511"/>
        <end position="651"/>
    </location>
</feature>
<name>A0A0N1NZR9_9EURO</name>
<dbReference type="Gene3D" id="1.10.8.60">
    <property type="match status" value="2"/>
</dbReference>
<dbReference type="InterPro" id="IPR027417">
    <property type="entry name" value="P-loop_NTPase"/>
</dbReference>
<evidence type="ECO:0000259" key="5">
    <source>
        <dbReference type="SMART" id="SM00382"/>
    </source>
</evidence>
<organism evidence="6 7">
    <name type="scientific">Cyphellophora attinorum</name>
    <dbReference type="NCBI Taxonomy" id="1664694"/>
    <lineage>
        <taxon>Eukaryota</taxon>
        <taxon>Fungi</taxon>
        <taxon>Dikarya</taxon>
        <taxon>Ascomycota</taxon>
        <taxon>Pezizomycotina</taxon>
        <taxon>Eurotiomycetes</taxon>
        <taxon>Chaetothyriomycetidae</taxon>
        <taxon>Chaetothyriales</taxon>
        <taxon>Cyphellophoraceae</taxon>
        <taxon>Cyphellophora</taxon>
    </lineage>
</organism>
<feature type="region of interest" description="Disordered" evidence="4">
    <location>
        <begin position="399"/>
        <end position="447"/>
    </location>
</feature>
<dbReference type="GeneID" id="28742005"/>
<keyword evidence="3" id="KW-0175">Coiled coil</keyword>
<dbReference type="Pfam" id="PF00004">
    <property type="entry name" value="AAA"/>
    <property type="match status" value="1"/>
</dbReference>
<dbReference type="FunFam" id="3.40.50.300:FF:001025">
    <property type="entry name" value="ATPase family, AAA domain-containing 2B"/>
    <property type="match status" value="1"/>
</dbReference>
<dbReference type="SMART" id="SM00382">
    <property type="entry name" value="AAA"/>
    <property type="match status" value="2"/>
</dbReference>